<evidence type="ECO:0000313" key="1">
    <source>
        <dbReference type="EMBL" id="SMD44224.1"/>
    </source>
</evidence>
<dbReference type="AlphaFoldDB" id="A0A1W2H619"/>
<sequence>MEKHFFGILLLLICSGVMAQTNKRLSLEGQYGFIIPHSSELKEISQSNPFGVNVHYQTMNLGKNRWDACNCFHYLGVQLSYHNFANRDVIGSAYSLSGTFEPILWKNEKLAFSILSGIGVSYLDRVYDEISNPENIFFSSPISFILFVTPKIEYRISENWSSQLTVAYNHISNGGQSQPNKGINYPMLGIGVNRYFQSSPFPKYEKSDLPKTIQWFVETAFTTRESDWSNGRKPVLSLVGGFHKNLTAINALGAGLELTKDYALDVENSRLEALMPAPFIAHHFLFGRIDFNQRFAIYTQKPTGYNDYLFYQRYSLMYRLVNDFSMGFSLKAHGHVAENMDVRISFRF</sequence>
<dbReference type="RefSeq" id="WP_084121027.1">
    <property type="nucleotide sequence ID" value="NZ_LT838813.1"/>
</dbReference>
<accession>A0A1W2H619</accession>
<gene>
    <name evidence="1" type="ORF">SAMN00777080_2844</name>
</gene>
<organism evidence="1 2">
    <name type="scientific">Aquiflexum balticum DSM 16537</name>
    <dbReference type="NCBI Taxonomy" id="758820"/>
    <lineage>
        <taxon>Bacteria</taxon>
        <taxon>Pseudomonadati</taxon>
        <taxon>Bacteroidota</taxon>
        <taxon>Cytophagia</taxon>
        <taxon>Cytophagales</taxon>
        <taxon>Cyclobacteriaceae</taxon>
        <taxon>Aquiflexum</taxon>
    </lineage>
</organism>
<evidence type="ECO:0000313" key="2">
    <source>
        <dbReference type="Proteomes" id="UP000192333"/>
    </source>
</evidence>
<dbReference type="Gene3D" id="2.40.160.20">
    <property type="match status" value="1"/>
</dbReference>
<name>A0A1W2H619_9BACT</name>
<reference evidence="2" key="1">
    <citation type="submission" date="2017-04" db="EMBL/GenBank/DDBJ databases">
        <authorList>
            <person name="Varghese N."/>
            <person name="Submissions S."/>
        </authorList>
    </citation>
    <scope>NUCLEOTIDE SEQUENCE [LARGE SCALE GENOMIC DNA]</scope>
    <source>
        <strain evidence="2">DSM 16537</strain>
    </source>
</reference>
<dbReference type="Pfam" id="PF09411">
    <property type="entry name" value="PagL"/>
    <property type="match status" value="1"/>
</dbReference>
<dbReference type="InterPro" id="IPR018550">
    <property type="entry name" value="Lipid-A_deacylase-rel"/>
</dbReference>
<dbReference type="EMBL" id="LT838813">
    <property type="protein sequence ID" value="SMD44224.1"/>
    <property type="molecule type" value="Genomic_DNA"/>
</dbReference>
<proteinExistence type="predicted"/>
<dbReference type="OrthoDB" id="627554at2"/>
<keyword evidence="2" id="KW-1185">Reference proteome</keyword>
<protein>
    <submittedName>
        <fullName evidence="1">Lipid A 3-O-deacylase (PagL)</fullName>
    </submittedName>
</protein>
<dbReference type="STRING" id="758820.SAMN00777080_2844"/>
<dbReference type="Proteomes" id="UP000192333">
    <property type="component" value="Chromosome I"/>
</dbReference>